<evidence type="ECO:0000256" key="2">
    <source>
        <dbReference type="SAM" id="MobiDB-lite"/>
    </source>
</evidence>
<reference evidence="3" key="1">
    <citation type="submission" date="2020-12" db="EMBL/GenBank/DDBJ databases">
        <title>Metabolic potential, ecology and presence of endohyphal bacteria is reflected in genomic diversity of Mucoromycotina.</title>
        <authorList>
            <person name="Muszewska A."/>
            <person name="Okrasinska A."/>
            <person name="Steczkiewicz K."/>
            <person name="Drgas O."/>
            <person name="Orlowska M."/>
            <person name="Perlinska-Lenart U."/>
            <person name="Aleksandrzak-Piekarczyk T."/>
            <person name="Szatraj K."/>
            <person name="Zielenkiewicz U."/>
            <person name="Pilsyk S."/>
            <person name="Malc E."/>
            <person name="Mieczkowski P."/>
            <person name="Kruszewska J.S."/>
            <person name="Biernat P."/>
            <person name="Pawlowska J."/>
        </authorList>
    </citation>
    <scope>NUCLEOTIDE SEQUENCE</scope>
    <source>
        <strain evidence="3">WA0000017839</strain>
    </source>
</reference>
<dbReference type="Proteomes" id="UP000603453">
    <property type="component" value="Unassembled WGS sequence"/>
</dbReference>
<dbReference type="OrthoDB" id="2439595at2759"/>
<dbReference type="EMBL" id="JAEPRD010000006">
    <property type="protein sequence ID" value="KAG2212351.1"/>
    <property type="molecule type" value="Genomic_DNA"/>
</dbReference>
<feature type="coiled-coil region" evidence="1">
    <location>
        <begin position="52"/>
        <end position="107"/>
    </location>
</feature>
<accession>A0A8H7RJN2</accession>
<comment type="caution">
    <text evidence="3">The sequence shown here is derived from an EMBL/GenBank/DDBJ whole genome shotgun (WGS) entry which is preliminary data.</text>
</comment>
<feature type="compositionally biased region" description="Basic and acidic residues" evidence="2">
    <location>
        <begin position="1"/>
        <end position="10"/>
    </location>
</feature>
<organism evidence="3 4">
    <name type="scientific">Mucor saturninus</name>
    <dbReference type="NCBI Taxonomy" id="64648"/>
    <lineage>
        <taxon>Eukaryota</taxon>
        <taxon>Fungi</taxon>
        <taxon>Fungi incertae sedis</taxon>
        <taxon>Mucoromycota</taxon>
        <taxon>Mucoromycotina</taxon>
        <taxon>Mucoromycetes</taxon>
        <taxon>Mucorales</taxon>
        <taxon>Mucorineae</taxon>
        <taxon>Mucoraceae</taxon>
        <taxon>Mucor</taxon>
    </lineage>
</organism>
<feature type="compositionally biased region" description="Basic and acidic residues" evidence="2">
    <location>
        <begin position="39"/>
        <end position="49"/>
    </location>
</feature>
<keyword evidence="1" id="KW-0175">Coiled coil</keyword>
<protein>
    <submittedName>
        <fullName evidence="3">Uncharacterized protein</fullName>
    </submittedName>
</protein>
<evidence type="ECO:0000256" key="1">
    <source>
        <dbReference type="SAM" id="Coils"/>
    </source>
</evidence>
<evidence type="ECO:0000313" key="4">
    <source>
        <dbReference type="Proteomes" id="UP000603453"/>
    </source>
</evidence>
<name>A0A8H7RJN2_9FUNG</name>
<sequence length="375" mass="43050">MLKGNRDGKTAMKNASTSQDPANNNKSGSTTNGPIQMGGRKEKLAQGWRDRQAIRDKEITKYENELADLQNRYKELETINNELKKEKEMAEKKSADASEKARELQAEYYDRTKNIRVTDDDFSTIIAKLGKFSGKLSNFPPNSKTCFKKNLKPMEVSARFEKLHKEDELEIKKLFGESPDKADYALVSVLIEKFIMREIVEVIFRAEIHLDSKINDAYRKITQLFRDTKHEAWINELRLKTAKATFDSMHSSGYDKTRDNETREGLIQSIMAGLNEFYDKPDDIRARVEKLVDMAIDLSLPIRGQEDLVEIIHLKNGDDVHTNQVKPLYKMSETVDKIRLGVSPVFLAKSTSDDAEEIETYKENYTLVYPGKAIY</sequence>
<evidence type="ECO:0000313" key="3">
    <source>
        <dbReference type="EMBL" id="KAG2212351.1"/>
    </source>
</evidence>
<feature type="compositionally biased region" description="Polar residues" evidence="2">
    <location>
        <begin position="13"/>
        <end position="34"/>
    </location>
</feature>
<gene>
    <name evidence="3" type="ORF">INT47_001712</name>
</gene>
<dbReference type="AlphaFoldDB" id="A0A8H7RJN2"/>
<proteinExistence type="predicted"/>
<feature type="region of interest" description="Disordered" evidence="2">
    <location>
        <begin position="1"/>
        <end position="49"/>
    </location>
</feature>
<keyword evidence="4" id="KW-1185">Reference proteome</keyword>